<protein>
    <submittedName>
        <fullName evidence="1">Uncharacterized protein</fullName>
    </submittedName>
</protein>
<reference evidence="1 2" key="1">
    <citation type="submission" date="2015-07" db="EMBL/GenBank/DDBJ databases">
        <title>The genome of Habropoda laboriosa.</title>
        <authorList>
            <person name="Pan H."/>
            <person name="Kapheim K."/>
        </authorList>
    </citation>
    <scope>NUCLEOTIDE SEQUENCE [LARGE SCALE GENOMIC DNA]</scope>
    <source>
        <strain evidence="1">0110345459</strain>
    </source>
</reference>
<dbReference type="Proteomes" id="UP000053825">
    <property type="component" value="Unassembled WGS sequence"/>
</dbReference>
<accession>A0A0L7QWK5</accession>
<dbReference type="AlphaFoldDB" id="A0A0L7QWK5"/>
<gene>
    <name evidence="1" type="ORF">WH47_03110</name>
</gene>
<evidence type="ECO:0000313" key="2">
    <source>
        <dbReference type="Proteomes" id="UP000053825"/>
    </source>
</evidence>
<organism evidence="1 2">
    <name type="scientific">Habropoda laboriosa</name>
    <dbReference type="NCBI Taxonomy" id="597456"/>
    <lineage>
        <taxon>Eukaryota</taxon>
        <taxon>Metazoa</taxon>
        <taxon>Ecdysozoa</taxon>
        <taxon>Arthropoda</taxon>
        <taxon>Hexapoda</taxon>
        <taxon>Insecta</taxon>
        <taxon>Pterygota</taxon>
        <taxon>Neoptera</taxon>
        <taxon>Endopterygota</taxon>
        <taxon>Hymenoptera</taxon>
        <taxon>Apocrita</taxon>
        <taxon>Aculeata</taxon>
        <taxon>Apoidea</taxon>
        <taxon>Anthophila</taxon>
        <taxon>Apidae</taxon>
        <taxon>Habropoda</taxon>
    </lineage>
</organism>
<sequence>MVFQEEILYTPGNNVRRSDVKQYFSNVTHRRLTVKKFLRWGDAKQSTNYSINLIAVNLTSETLRNQAPAVIAFLIY</sequence>
<evidence type="ECO:0000313" key="1">
    <source>
        <dbReference type="EMBL" id="KOC62919.1"/>
    </source>
</evidence>
<dbReference type="EMBL" id="KQ414714">
    <property type="protein sequence ID" value="KOC62919.1"/>
    <property type="molecule type" value="Genomic_DNA"/>
</dbReference>
<name>A0A0L7QWK5_9HYME</name>
<proteinExistence type="predicted"/>
<keyword evidence="2" id="KW-1185">Reference proteome</keyword>